<dbReference type="InterPro" id="IPR017853">
    <property type="entry name" value="GH"/>
</dbReference>
<dbReference type="Proteomes" id="UP001590951">
    <property type="component" value="Unassembled WGS sequence"/>
</dbReference>
<name>A0ABR4BQM0_9LECA</name>
<organism evidence="1 2">
    <name type="scientific">Lepraria finkii</name>
    <dbReference type="NCBI Taxonomy" id="1340010"/>
    <lineage>
        <taxon>Eukaryota</taxon>
        <taxon>Fungi</taxon>
        <taxon>Dikarya</taxon>
        <taxon>Ascomycota</taxon>
        <taxon>Pezizomycotina</taxon>
        <taxon>Lecanoromycetes</taxon>
        <taxon>OSLEUM clade</taxon>
        <taxon>Lecanoromycetidae</taxon>
        <taxon>Lecanorales</taxon>
        <taxon>Lecanorineae</taxon>
        <taxon>Stereocaulaceae</taxon>
        <taxon>Lepraria</taxon>
    </lineage>
</organism>
<keyword evidence="2" id="KW-1185">Reference proteome</keyword>
<dbReference type="PANTHER" id="PTHR31308:SF5">
    <property type="entry name" value="ERGOSTERYL-BETA-GLUCOSIDASE"/>
    <property type="match status" value="1"/>
</dbReference>
<dbReference type="InterPro" id="IPR052066">
    <property type="entry name" value="Glycosphingolipid_Hydrolases"/>
</dbReference>
<evidence type="ECO:0000313" key="1">
    <source>
        <dbReference type="EMBL" id="KAL2058463.1"/>
    </source>
</evidence>
<sequence>MAPLRLRIEGRTFRDSENREVTLRGINVAGDTKFPTNPDLPSNNPDRFYEGDGLSFVGRPFSIDEAHTHFARLKRWGYNLIRYIFTWEAIEHAGPGKSD</sequence>
<comment type="caution">
    <text evidence="1">The sequence shown here is derived from an EMBL/GenBank/DDBJ whole genome shotgun (WGS) entry which is preliminary data.</text>
</comment>
<evidence type="ECO:0000313" key="2">
    <source>
        <dbReference type="Proteomes" id="UP001590951"/>
    </source>
</evidence>
<protein>
    <submittedName>
        <fullName evidence="1">Uncharacterized protein</fullName>
    </submittedName>
</protein>
<gene>
    <name evidence="1" type="ORF">ABVK25_001191</name>
</gene>
<accession>A0ABR4BQM0</accession>
<proteinExistence type="predicted"/>
<dbReference type="SUPFAM" id="SSF51445">
    <property type="entry name" value="(Trans)glycosidases"/>
    <property type="match status" value="1"/>
</dbReference>
<dbReference type="EMBL" id="JBHFEH010000002">
    <property type="protein sequence ID" value="KAL2058463.1"/>
    <property type="molecule type" value="Genomic_DNA"/>
</dbReference>
<dbReference type="Gene3D" id="3.20.20.80">
    <property type="entry name" value="Glycosidases"/>
    <property type="match status" value="1"/>
</dbReference>
<dbReference type="PANTHER" id="PTHR31308">
    <property type="match status" value="1"/>
</dbReference>
<reference evidence="1 2" key="1">
    <citation type="submission" date="2024-09" db="EMBL/GenBank/DDBJ databases">
        <title>Rethinking Asexuality: The Enigmatic Case of Functional Sexual Genes in Lepraria (Stereocaulaceae).</title>
        <authorList>
            <person name="Doellman M."/>
            <person name="Sun Y."/>
            <person name="Barcenas-Pena A."/>
            <person name="Lumbsch H.T."/>
            <person name="Grewe F."/>
        </authorList>
    </citation>
    <scope>NUCLEOTIDE SEQUENCE [LARGE SCALE GENOMIC DNA]</scope>
    <source>
        <strain evidence="1 2">Grewe 0041</strain>
    </source>
</reference>